<feature type="transmembrane region" description="Helical" evidence="8">
    <location>
        <begin position="70"/>
        <end position="86"/>
    </location>
</feature>
<dbReference type="GO" id="GO:0015528">
    <property type="term" value="F:lactose:proton symporter activity"/>
    <property type="evidence" value="ECO:0007669"/>
    <property type="project" value="TreeGrafter"/>
</dbReference>
<dbReference type="RefSeq" id="WP_182080948.1">
    <property type="nucleotide sequence ID" value="NZ_CP063356.2"/>
</dbReference>
<evidence type="ECO:0000313" key="10">
    <source>
        <dbReference type="EMBL" id="QOY34817.1"/>
    </source>
</evidence>
<feature type="transmembrane region" description="Helical" evidence="8">
    <location>
        <begin position="156"/>
        <end position="175"/>
    </location>
</feature>
<evidence type="ECO:0000256" key="5">
    <source>
        <dbReference type="ARBA" id="ARBA00022692"/>
    </source>
</evidence>
<evidence type="ECO:0000256" key="7">
    <source>
        <dbReference type="ARBA" id="ARBA00023136"/>
    </source>
</evidence>
<accession>A0A7S7L5G3</accession>
<dbReference type="Pfam" id="PF12832">
    <property type="entry name" value="MFS_1_like"/>
    <property type="match status" value="1"/>
</dbReference>
<evidence type="ECO:0000256" key="8">
    <source>
        <dbReference type="SAM" id="Phobius"/>
    </source>
</evidence>
<keyword evidence="2" id="KW-0813">Transport</keyword>
<dbReference type="GO" id="GO:0005886">
    <property type="term" value="C:plasma membrane"/>
    <property type="evidence" value="ECO:0007669"/>
    <property type="project" value="UniProtKB-SubCell"/>
</dbReference>
<evidence type="ECO:0000259" key="9">
    <source>
        <dbReference type="Pfam" id="PF12832"/>
    </source>
</evidence>
<dbReference type="SUPFAM" id="SSF103473">
    <property type="entry name" value="MFS general substrate transporter"/>
    <property type="match status" value="1"/>
</dbReference>
<feature type="transmembrane region" description="Helical" evidence="8">
    <location>
        <begin position="39"/>
        <end position="58"/>
    </location>
</feature>
<name>A0A7S7L5G3_9BACI</name>
<comment type="subcellular location">
    <subcellularLocation>
        <location evidence="1">Cell inner membrane</location>
        <topology evidence="1">Multi-pass membrane protein</topology>
    </subcellularLocation>
</comment>
<evidence type="ECO:0000256" key="1">
    <source>
        <dbReference type="ARBA" id="ARBA00004429"/>
    </source>
</evidence>
<dbReference type="PIRSF" id="PIRSF004925">
    <property type="entry name" value="HcaT"/>
    <property type="match status" value="1"/>
</dbReference>
<feature type="transmembrane region" description="Helical" evidence="8">
    <location>
        <begin position="92"/>
        <end position="111"/>
    </location>
</feature>
<feature type="domain" description="Major facilitator superfamily associated" evidence="9">
    <location>
        <begin position="5"/>
        <end position="355"/>
    </location>
</feature>
<organism evidence="10 11">
    <name type="scientific">Anaerobacillus isosaccharinicus</name>
    <dbReference type="NCBI Taxonomy" id="1532552"/>
    <lineage>
        <taxon>Bacteria</taxon>
        <taxon>Bacillati</taxon>
        <taxon>Bacillota</taxon>
        <taxon>Bacilli</taxon>
        <taxon>Bacillales</taxon>
        <taxon>Bacillaceae</taxon>
        <taxon>Anaerobacillus</taxon>
    </lineage>
</organism>
<dbReference type="InterPro" id="IPR026032">
    <property type="entry name" value="HcaT-like"/>
</dbReference>
<evidence type="ECO:0000313" key="11">
    <source>
        <dbReference type="Proteomes" id="UP000180175"/>
    </source>
</evidence>
<keyword evidence="7 8" id="KW-0472">Membrane</keyword>
<evidence type="ECO:0000256" key="4">
    <source>
        <dbReference type="ARBA" id="ARBA00022519"/>
    </source>
</evidence>
<keyword evidence="4" id="KW-0997">Cell inner membrane</keyword>
<keyword evidence="6 8" id="KW-1133">Transmembrane helix</keyword>
<feature type="transmembrane region" description="Helical" evidence="8">
    <location>
        <begin position="288"/>
        <end position="310"/>
    </location>
</feature>
<keyword evidence="11" id="KW-1185">Reference proteome</keyword>
<dbReference type="Proteomes" id="UP000180175">
    <property type="component" value="Chromosome"/>
</dbReference>
<feature type="transmembrane region" description="Helical" evidence="8">
    <location>
        <begin position="7"/>
        <end position="27"/>
    </location>
</feature>
<dbReference type="PANTHER" id="PTHR23522:SF10">
    <property type="entry name" value="3-PHENYLPROPIONIC ACID TRANSPORTER-RELATED"/>
    <property type="match status" value="1"/>
</dbReference>
<feature type="transmembrane region" description="Helical" evidence="8">
    <location>
        <begin position="132"/>
        <end position="150"/>
    </location>
</feature>
<feature type="transmembrane region" description="Helical" evidence="8">
    <location>
        <begin position="322"/>
        <end position="346"/>
    </location>
</feature>
<gene>
    <name evidence="10" type="ORF">AWH56_019145</name>
</gene>
<dbReference type="PANTHER" id="PTHR23522">
    <property type="entry name" value="BLL5896 PROTEIN"/>
    <property type="match status" value="1"/>
</dbReference>
<reference evidence="10 11" key="1">
    <citation type="journal article" date="2017" name="Genome Announc.">
        <title>Draft Genome Sequences of Four Alkaliphilic Bacteria Belonging to the Anaerobacillus Genus.</title>
        <authorList>
            <person name="Bassil N.M."/>
            <person name="Lloyd J.R."/>
        </authorList>
    </citation>
    <scope>NUCLEOTIDE SEQUENCE [LARGE SCALE GENOMIC DNA]</scope>
    <source>
        <strain evidence="10 11">NB2006</strain>
    </source>
</reference>
<dbReference type="Gene3D" id="1.20.1250.20">
    <property type="entry name" value="MFS general substrate transporter like domains"/>
    <property type="match status" value="2"/>
</dbReference>
<keyword evidence="3" id="KW-1003">Cell membrane</keyword>
<sequence length="388" mass="43207">MTSTLNLKALLFFYYSAMTIIIGYLPVYFHENGLSGGQIGFLLAVGPLAAMIAQPFWGYMTDKYKTSKKVIIACLLGAILGAVFMFSIYNYILLIFAVFFFFAFMSPVGGLGDSLSQKTANRLSVSFGSIRLWGSLGFAIMSLLGGFLLAKIGVQYIFLPFLFFILLTLGIAFGVKDVETSKKPIVLKEAIKLLGNKKFMFFLVIMMLITITHRTNDSFLGIYIVEKGGSESFIGWAWFIGVMSEAFIFATATLWFRKYHALTFIVISGILFAIRWFIMGIIQDPMLVLPLQIMHGLTFGMFYLCAFHFITKLIPEELQSTGHLLFYSFFFGLSGMIGSSIGGIIIEEVSVSYLYSILAFVAAAGALSIGIYKLIYFGLSKEKLLEEQ</sequence>
<evidence type="ECO:0000256" key="2">
    <source>
        <dbReference type="ARBA" id="ARBA00022448"/>
    </source>
</evidence>
<evidence type="ECO:0000256" key="3">
    <source>
        <dbReference type="ARBA" id="ARBA00022475"/>
    </source>
</evidence>
<dbReference type="AlphaFoldDB" id="A0A7S7L5G3"/>
<feature type="transmembrane region" description="Helical" evidence="8">
    <location>
        <begin position="352"/>
        <end position="375"/>
    </location>
</feature>
<evidence type="ECO:0000256" key="6">
    <source>
        <dbReference type="ARBA" id="ARBA00022989"/>
    </source>
</evidence>
<dbReference type="EMBL" id="CP063356">
    <property type="protein sequence ID" value="QOY34817.1"/>
    <property type="molecule type" value="Genomic_DNA"/>
</dbReference>
<dbReference type="GO" id="GO:0030395">
    <property type="term" value="F:lactose binding"/>
    <property type="evidence" value="ECO:0007669"/>
    <property type="project" value="TreeGrafter"/>
</dbReference>
<reference evidence="10 11" key="2">
    <citation type="journal article" date="2019" name="Int. J. Syst. Evol. Microbiol.">
        <title>Anaerobacillus isosaccharinicus sp. nov., an alkaliphilic bacterium which degrades isosaccharinic acid.</title>
        <authorList>
            <person name="Bassil N.M."/>
            <person name="Lloyd J.R."/>
        </authorList>
    </citation>
    <scope>NUCLEOTIDE SEQUENCE [LARGE SCALE GENOMIC DNA]</scope>
    <source>
        <strain evidence="10 11">NB2006</strain>
    </source>
</reference>
<keyword evidence="5 8" id="KW-0812">Transmembrane</keyword>
<protein>
    <submittedName>
        <fullName evidence="10">MFS transporter</fullName>
    </submittedName>
</protein>
<feature type="transmembrane region" description="Helical" evidence="8">
    <location>
        <begin position="262"/>
        <end position="282"/>
    </location>
</feature>
<feature type="transmembrane region" description="Helical" evidence="8">
    <location>
        <begin position="233"/>
        <end position="255"/>
    </location>
</feature>
<dbReference type="InterPro" id="IPR024989">
    <property type="entry name" value="MFS_assoc_dom"/>
</dbReference>
<proteinExistence type="predicted"/>
<dbReference type="KEGG" id="aia:AWH56_019145"/>
<dbReference type="InterPro" id="IPR036259">
    <property type="entry name" value="MFS_trans_sf"/>
</dbReference>
<feature type="transmembrane region" description="Helical" evidence="8">
    <location>
        <begin position="196"/>
        <end position="213"/>
    </location>
</feature>